<sequence length="59" mass="6882">MPSQIINLTNEYEAFCFDEACSYILNELGKEDAKEPKFDVDVPNNNDDLIDFFKFNNNQ</sequence>
<proteinExistence type="predicted"/>
<evidence type="ECO:0000313" key="1">
    <source>
        <dbReference type="EMBL" id="BCZ46936.1"/>
    </source>
</evidence>
<reference evidence="2" key="1">
    <citation type="submission" date="2021-07" db="EMBL/GenBank/DDBJ databases">
        <title>Complete genome sequencing of a Clostridium isolate.</title>
        <authorList>
            <person name="Ueki A."/>
            <person name="Tonouchi A."/>
        </authorList>
    </citation>
    <scope>NUCLEOTIDE SEQUENCE [LARGE SCALE GENOMIC DNA]</scope>
    <source>
        <strain evidence="2">C5S11</strain>
    </source>
</reference>
<accession>A0ABM7T4S8</accession>
<dbReference type="EMBL" id="AP024849">
    <property type="protein sequence ID" value="BCZ46936.1"/>
    <property type="molecule type" value="Genomic_DNA"/>
</dbReference>
<evidence type="ECO:0000313" key="2">
    <source>
        <dbReference type="Proteomes" id="UP000824633"/>
    </source>
</evidence>
<keyword evidence="2" id="KW-1185">Reference proteome</keyword>
<organism evidence="1 2">
    <name type="scientific">Clostridium gelidum</name>
    <dbReference type="NCBI Taxonomy" id="704125"/>
    <lineage>
        <taxon>Bacteria</taxon>
        <taxon>Bacillati</taxon>
        <taxon>Bacillota</taxon>
        <taxon>Clostridia</taxon>
        <taxon>Eubacteriales</taxon>
        <taxon>Clostridiaceae</taxon>
        <taxon>Clostridium</taxon>
    </lineage>
</organism>
<name>A0ABM7T4S8_9CLOT</name>
<dbReference type="RefSeq" id="WP_224033331.1">
    <property type="nucleotide sequence ID" value="NZ_AP024849.1"/>
</dbReference>
<protein>
    <submittedName>
        <fullName evidence="1">Uncharacterized protein</fullName>
    </submittedName>
</protein>
<dbReference type="Proteomes" id="UP000824633">
    <property type="component" value="Chromosome"/>
</dbReference>
<gene>
    <name evidence="1" type="ORF">psyc5s11_30030</name>
</gene>